<proteinExistence type="predicted"/>
<evidence type="ECO:0000313" key="1">
    <source>
        <dbReference type="EMBL" id="CAB4186118.1"/>
    </source>
</evidence>
<reference evidence="1" key="1">
    <citation type="submission" date="2020-05" db="EMBL/GenBank/DDBJ databases">
        <authorList>
            <person name="Chiriac C."/>
            <person name="Salcher M."/>
            <person name="Ghai R."/>
            <person name="Kavagutti S V."/>
        </authorList>
    </citation>
    <scope>NUCLEOTIDE SEQUENCE</scope>
</reference>
<dbReference type="EMBL" id="LR797206">
    <property type="protein sequence ID" value="CAB4194269.1"/>
    <property type="molecule type" value="Genomic_DNA"/>
</dbReference>
<evidence type="ECO:0000313" key="3">
    <source>
        <dbReference type="EMBL" id="CAB4194269.1"/>
    </source>
</evidence>
<dbReference type="EMBL" id="LR798425">
    <property type="protein sequence ID" value="CAB5230943.1"/>
    <property type="molecule type" value="Genomic_DNA"/>
</dbReference>
<sequence>MPSLIQGSKLVSSSITQSQKSLPSTLTEKYIIKTLSGYYHVNAILEEACSYSPDGDNWALPVVRQRNGEAPNFVCTQVQIEFLSTEILTYTATFESILYGCNNDYQWSRKAVRTGTRIVELWKTTDSYPTNYVAPWPPTAVVSGTSIDIMGKPETRKVWHESLDIEVHANRAYEKTVNGAADWWPDVWLTFINKRNNASFLGYAAGRVAFMGFEEALTTDPWATYVLHFETDEIGHLQQRVLPNAKGTVLLTTSSTWAGKTILQADAAYWYQPFYKGGLADFDGIWDFSEITSPTPAV</sequence>
<gene>
    <name evidence="1" type="ORF">UFOVP1137_10</name>
    <name evidence="2" type="ORF">UFOVP1199_24</name>
    <name evidence="3" type="ORF">UFOVP1257_19</name>
    <name evidence="4" type="ORF">UFOVP1498_21</name>
    <name evidence="5" type="ORF">UFOVP1587_9</name>
</gene>
<dbReference type="EMBL" id="LR797442">
    <property type="protein sequence ID" value="CAB4217264.1"/>
    <property type="molecule type" value="Genomic_DNA"/>
</dbReference>
<evidence type="ECO:0000313" key="4">
    <source>
        <dbReference type="EMBL" id="CAB4217264.1"/>
    </source>
</evidence>
<name>A0A6J5QYG4_9CAUD</name>
<organism evidence="1">
    <name type="scientific">uncultured Caudovirales phage</name>
    <dbReference type="NCBI Taxonomy" id="2100421"/>
    <lineage>
        <taxon>Viruses</taxon>
        <taxon>Duplodnaviria</taxon>
        <taxon>Heunggongvirae</taxon>
        <taxon>Uroviricota</taxon>
        <taxon>Caudoviricetes</taxon>
        <taxon>Peduoviridae</taxon>
        <taxon>Maltschvirus</taxon>
        <taxon>Maltschvirus maltsch</taxon>
    </lineage>
</organism>
<evidence type="ECO:0000313" key="2">
    <source>
        <dbReference type="EMBL" id="CAB4189948.1"/>
    </source>
</evidence>
<dbReference type="EMBL" id="LR797090">
    <property type="protein sequence ID" value="CAB4186118.1"/>
    <property type="molecule type" value="Genomic_DNA"/>
</dbReference>
<dbReference type="EMBL" id="LR797142">
    <property type="protein sequence ID" value="CAB4189948.1"/>
    <property type="molecule type" value="Genomic_DNA"/>
</dbReference>
<accession>A0A6J5QYG4</accession>
<evidence type="ECO:0000313" key="5">
    <source>
        <dbReference type="EMBL" id="CAB5230943.1"/>
    </source>
</evidence>
<protein>
    <submittedName>
        <fullName evidence="1">Uncharacterized protein</fullName>
    </submittedName>
</protein>